<evidence type="ECO:0000256" key="3">
    <source>
        <dbReference type="RuleBase" id="RU361196"/>
    </source>
</evidence>
<evidence type="ECO:0000256" key="1">
    <source>
        <dbReference type="ARBA" id="ARBA00006821"/>
    </source>
</evidence>
<dbReference type="GO" id="GO:0016787">
    <property type="term" value="F:hydrolase activity"/>
    <property type="evidence" value="ECO:0007669"/>
    <property type="project" value="UniProtKB-KW"/>
</dbReference>
<dbReference type="InterPro" id="IPR037090">
    <property type="entry name" value="57_glycoside_trans_central"/>
</dbReference>
<reference evidence="6 7" key="1">
    <citation type="journal article" date="2019" name="Int. J. Syst. Evol. Microbiol.">
        <title>The Global Catalogue of Microorganisms (GCM) 10K type strain sequencing project: providing services to taxonomists for standard genome sequencing and annotation.</title>
        <authorList>
            <consortium name="The Broad Institute Genomics Platform"/>
            <consortium name="The Broad Institute Genome Sequencing Center for Infectious Disease"/>
            <person name="Wu L."/>
            <person name="Ma J."/>
        </authorList>
    </citation>
    <scope>NUCLEOTIDE SEQUENCE [LARGE SCALE GENOMIC DNA]</scope>
    <source>
        <strain evidence="6 7">JCM 16009</strain>
    </source>
</reference>
<gene>
    <name evidence="6" type="ORF">GCM10009836_47430</name>
</gene>
<dbReference type="Pfam" id="PF09210">
    <property type="entry name" value="BE_C"/>
    <property type="match status" value="1"/>
</dbReference>
<comment type="similarity">
    <text evidence="1 3">Belongs to the glycosyl hydrolase 57 family.</text>
</comment>
<dbReference type="SUPFAM" id="SSF88688">
    <property type="entry name" value="Families 57/38 glycoside transferase middle domain"/>
    <property type="match status" value="1"/>
</dbReference>
<protein>
    <submittedName>
        <fullName evidence="6">Glycoside hydrolase family 57 protein</fullName>
    </submittedName>
</protein>
<dbReference type="Gene3D" id="1.20.1430.10">
    <property type="entry name" value="Families 57/38 glycoside transferase, middle domain"/>
    <property type="match status" value="1"/>
</dbReference>
<organism evidence="6 7">
    <name type="scientific">Pseudonocardia ailaonensis</name>
    <dbReference type="NCBI Taxonomy" id="367279"/>
    <lineage>
        <taxon>Bacteria</taxon>
        <taxon>Bacillati</taxon>
        <taxon>Actinomycetota</taxon>
        <taxon>Actinomycetes</taxon>
        <taxon>Pseudonocardiales</taxon>
        <taxon>Pseudonocardiaceae</taxon>
        <taxon>Pseudonocardia</taxon>
    </lineage>
</organism>
<dbReference type="RefSeq" id="WP_344421035.1">
    <property type="nucleotide sequence ID" value="NZ_BAAAQK010000018.1"/>
</dbReference>
<dbReference type="PANTHER" id="PTHR41695">
    <property type="entry name" value="1,4-ALPHA-GLUCAN BRANCHING ENZYME RV3031-RELATED"/>
    <property type="match status" value="1"/>
</dbReference>
<dbReference type="InterPro" id="IPR015293">
    <property type="entry name" value="BE_C"/>
</dbReference>
<name>A0ABN2NCT8_9PSEU</name>
<evidence type="ECO:0000313" key="7">
    <source>
        <dbReference type="Proteomes" id="UP001500449"/>
    </source>
</evidence>
<dbReference type="InterPro" id="IPR028995">
    <property type="entry name" value="Glyco_hydro_57/38_cen_sf"/>
</dbReference>
<evidence type="ECO:0000259" key="4">
    <source>
        <dbReference type="Pfam" id="PF03065"/>
    </source>
</evidence>
<keyword evidence="7" id="KW-1185">Reference proteome</keyword>
<accession>A0ABN2NCT8</accession>
<dbReference type="InterPro" id="IPR040042">
    <property type="entry name" value="Branching_enz_MT3115-like"/>
</dbReference>
<keyword evidence="2 3" id="KW-0119">Carbohydrate metabolism</keyword>
<proteinExistence type="inferred from homology"/>
<dbReference type="Proteomes" id="UP001500449">
    <property type="component" value="Unassembled WGS sequence"/>
</dbReference>
<feature type="domain" description="1,4-alpha-glucan branching enzyme C-terminal" evidence="5">
    <location>
        <begin position="394"/>
        <end position="482"/>
    </location>
</feature>
<dbReference type="EMBL" id="BAAAQK010000018">
    <property type="protein sequence ID" value="GAA1861736.1"/>
    <property type="molecule type" value="Genomic_DNA"/>
</dbReference>
<dbReference type="SUPFAM" id="SSF88713">
    <property type="entry name" value="Glycoside hydrolase/deacetylase"/>
    <property type="match status" value="1"/>
</dbReference>
<dbReference type="InterPro" id="IPR027291">
    <property type="entry name" value="Glyco_hydro_38_N_sf"/>
</dbReference>
<dbReference type="InterPro" id="IPR004300">
    <property type="entry name" value="Glyco_hydro_57_N"/>
</dbReference>
<evidence type="ECO:0000259" key="5">
    <source>
        <dbReference type="Pfam" id="PF09210"/>
    </source>
</evidence>
<evidence type="ECO:0000256" key="2">
    <source>
        <dbReference type="ARBA" id="ARBA00023277"/>
    </source>
</evidence>
<dbReference type="Pfam" id="PF03065">
    <property type="entry name" value="Glyco_hydro_57"/>
    <property type="match status" value="1"/>
</dbReference>
<feature type="domain" description="Glycoside hydrolase family 57 N-terminal" evidence="4">
    <location>
        <begin position="129"/>
        <end position="246"/>
    </location>
</feature>
<sequence>MRGTFCLVLHSHLPWLAHHGRWPVGEEWLYQAWAQSYLPLSAMLRRLAAEGRRDLLTLGVTPVLAAQLDDPHCLRGAHDWLAGWQLRAHSTAGRLAVAADEHRRSAAALREFEEHWRHGASPVLRTLPVELLGGPATHPFGPLLDPRVRRFALAEGLTDAVWRTGSRPGGIWAPECGYAPGMEAEYAAAGVHHFLVDGPSLHGETAFARPVGDVLCVGRDLEVTYRVWSPRKGYPGHRDYRDFHTYDHDSGLKPARVTGHQVPPHEKAPYDPARAAAQVERDAADFVATVGARLDALRERHGRPALTVAAFDTELFGHWWHEGPAWLEAVLRALPATGVRVTTLAGALADESLIGEPVDLPAGSWGSGKDWRVWAGSAVTDLVELNARVQETLLAAVDKQGGGFRDRILDALATQALLALSSDWAFMVTTGSTVEYARERAHRHAGRVEELAGLLAAGRRPAAEHLVAGWEPAPFGQLDARVLSRTPELSPRPC</sequence>
<dbReference type="InterPro" id="IPR011330">
    <property type="entry name" value="Glyco_hydro/deAcase_b/a-brl"/>
</dbReference>
<dbReference type="Gene3D" id="3.20.110.10">
    <property type="entry name" value="Glycoside hydrolase 38, N terminal domain"/>
    <property type="match status" value="1"/>
</dbReference>
<dbReference type="PANTHER" id="PTHR41695:SF1">
    <property type="entry name" value="1,4-ALPHA-GLUCAN BRANCHING ENZYME TK1436"/>
    <property type="match status" value="1"/>
</dbReference>
<evidence type="ECO:0000313" key="6">
    <source>
        <dbReference type="EMBL" id="GAA1861736.1"/>
    </source>
</evidence>
<comment type="caution">
    <text evidence="6">The sequence shown here is derived from an EMBL/GenBank/DDBJ whole genome shotgun (WGS) entry which is preliminary data.</text>
</comment>
<keyword evidence="6" id="KW-0378">Hydrolase</keyword>